<dbReference type="InterPro" id="IPR058041">
    <property type="entry name" value="CcFV1_CP"/>
</dbReference>
<sequence length="263" mass="27421">MSAPIIPSLISKDNAQAVVELDQAVIDAVLRLSSLGLKPDGITDYCQKIVDGDTPSVTAVAPGPKALTIQAYSFLSDTSICVDKYGMSLTEAAEALKVLKSNPEEGRALVMSAVAAHQQAKNSPKPVIVNLIGLPTSRGGPKTGGDGGKSELAELMRRNQAIAGQYKFKAKEYGPDGPERFMVPLGGNIAVVGQNKAVAEKAASLVRVLGRRHQVLVKYVRLYVPGKPLASSSKIPEAAFNGVIAPDETEPANTNGSSGSTTG</sequence>
<evidence type="ECO:0000313" key="2">
    <source>
        <dbReference type="EMBL" id="QHG11076.1"/>
    </source>
</evidence>
<proteinExistence type="predicted"/>
<protein>
    <submittedName>
        <fullName evidence="2">PAS-rich protein</fullName>
    </submittedName>
</protein>
<name>A0A6B9QPZ6_9VIRU</name>
<organism evidence="2">
    <name type="scientific">Plasmopara viticola lesion associated polymycovirus 5</name>
    <dbReference type="NCBI Taxonomy" id="2695352"/>
    <lineage>
        <taxon>Viruses</taxon>
        <taxon>Riboviria</taxon>
    </lineage>
</organism>
<dbReference type="Pfam" id="PF25660">
    <property type="entry name" value="CcFV1_CP"/>
    <property type="match status" value="1"/>
</dbReference>
<feature type="compositionally biased region" description="Polar residues" evidence="1">
    <location>
        <begin position="251"/>
        <end position="263"/>
    </location>
</feature>
<feature type="region of interest" description="Disordered" evidence="1">
    <location>
        <begin position="243"/>
        <end position="263"/>
    </location>
</feature>
<dbReference type="EMBL" id="MN557038">
    <property type="protein sequence ID" value="QHG11076.1"/>
    <property type="molecule type" value="Genomic_RNA"/>
</dbReference>
<evidence type="ECO:0000256" key="1">
    <source>
        <dbReference type="SAM" id="MobiDB-lite"/>
    </source>
</evidence>
<reference evidence="2" key="1">
    <citation type="journal article" date="2020" name="Virus Evol.">
        <title>Analysis of the virome associated to grapevine downy mildew lesions reveals new mycovirus lineages.</title>
        <authorList>
            <person name="Chiapello M."/>
            <person name="Rodriguez-Romero J."/>
            <person name="Ayllon M.A."/>
            <person name="Turina M."/>
        </authorList>
    </citation>
    <scope>NUCLEOTIDE SEQUENCE</scope>
    <source>
        <strain evidence="2">DMG-B_DN55468</strain>
    </source>
</reference>
<accession>A0A6B9QPZ6</accession>